<dbReference type="GO" id="GO:0061503">
    <property type="term" value="F:tRNA threonylcarbamoyladenosine dehydratase"/>
    <property type="evidence" value="ECO:0007669"/>
    <property type="project" value="TreeGrafter"/>
</dbReference>
<comment type="caution">
    <text evidence="2">The sequence shown here is derived from an EMBL/GenBank/DDBJ whole genome shotgun (WGS) entry which is preliminary data.</text>
</comment>
<dbReference type="InterPro" id="IPR000594">
    <property type="entry name" value="ThiF_NAD_FAD-bd"/>
</dbReference>
<proteinExistence type="predicted"/>
<dbReference type="GO" id="GO:0005840">
    <property type="term" value="C:ribosome"/>
    <property type="evidence" value="ECO:0007669"/>
    <property type="project" value="InterPro"/>
</dbReference>
<sequence length="318" mass="36410">MMRIKRTLQPYIHNKKIKFGFGNRKLERSIENSSLARNLIQKLDSESETKIFSTEENVLIEDMISLGLITNNEYGNSLYSRNYNFFEWVDLSNNINPEIYQNKLQESTVLIVGLGGIGSTVSEILTRLGVGNLILLDFDIVEDSNLTRQSSFCKKHIGKPKIDVVSQYLKSICDVNITTINKKIKTKSDLETIYSSYNFDLSICCADTPYLEIDYWFDDLTHKYKIPLIVGSYASTVVNYLCIIPEKTISLRDFYSQYAITDDTILNTKAPTSVIAPISYLAASLISYKAFDVLTNLINTTNYIQIDCLDWRVYQFEI</sequence>
<dbReference type="PANTHER" id="PTHR43267:SF2">
    <property type="entry name" value="TRNA THREONYLCARBAMOYLADENOSINE DEHYDRATASE 1-RELATED"/>
    <property type="match status" value="1"/>
</dbReference>
<name>A0A1Y4QT31_9ENTE</name>
<dbReference type="AlphaFoldDB" id="A0A1Y4QT31"/>
<dbReference type="PROSITE" id="PS00784">
    <property type="entry name" value="RIBOSOMAL_L34"/>
    <property type="match status" value="1"/>
</dbReference>
<evidence type="ECO:0000313" key="2">
    <source>
        <dbReference type="EMBL" id="OUQ08465.1"/>
    </source>
</evidence>
<dbReference type="InterPro" id="IPR020939">
    <property type="entry name" value="Ribosomal_bL34_CS"/>
</dbReference>
<feature type="domain" description="THIF-type NAD/FAD binding fold" evidence="1">
    <location>
        <begin position="93"/>
        <end position="310"/>
    </location>
</feature>
<evidence type="ECO:0000313" key="3">
    <source>
        <dbReference type="Proteomes" id="UP000196074"/>
    </source>
</evidence>
<dbReference type="GO" id="GO:0061504">
    <property type="term" value="P:cyclic threonylcarbamoyladenosine biosynthetic process"/>
    <property type="evidence" value="ECO:0007669"/>
    <property type="project" value="TreeGrafter"/>
</dbReference>
<dbReference type="InterPro" id="IPR045886">
    <property type="entry name" value="ThiF/MoeB/HesA"/>
</dbReference>
<evidence type="ECO:0000259" key="1">
    <source>
        <dbReference type="Pfam" id="PF00899"/>
    </source>
</evidence>
<accession>A0A1Y4QT31</accession>
<organism evidence="2 3">
    <name type="scientific">Enterococcus cecorum</name>
    <dbReference type="NCBI Taxonomy" id="44008"/>
    <lineage>
        <taxon>Bacteria</taxon>
        <taxon>Bacillati</taxon>
        <taxon>Bacillota</taxon>
        <taxon>Bacilli</taxon>
        <taxon>Lactobacillales</taxon>
        <taxon>Enterococcaceae</taxon>
        <taxon>Enterococcus</taxon>
    </lineage>
</organism>
<dbReference type="Pfam" id="PF00899">
    <property type="entry name" value="ThiF"/>
    <property type="match status" value="1"/>
</dbReference>
<reference evidence="3" key="1">
    <citation type="submission" date="2017-04" db="EMBL/GenBank/DDBJ databases">
        <title>Function of individual gut microbiota members based on whole genome sequencing of pure cultures obtained from chicken caecum.</title>
        <authorList>
            <person name="Medvecky M."/>
            <person name="Cejkova D."/>
            <person name="Polansky O."/>
            <person name="Karasova D."/>
            <person name="Kubasova T."/>
            <person name="Cizek A."/>
            <person name="Rychlik I."/>
        </authorList>
    </citation>
    <scope>NUCLEOTIDE SEQUENCE [LARGE SCALE GENOMIC DNA]</scope>
    <source>
        <strain evidence="3">An144</strain>
    </source>
</reference>
<dbReference type="GO" id="GO:0006412">
    <property type="term" value="P:translation"/>
    <property type="evidence" value="ECO:0007669"/>
    <property type="project" value="InterPro"/>
</dbReference>
<dbReference type="InterPro" id="IPR035985">
    <property type="entry name" value="Ubiquitin-activating_enz"/>
</dbReference>
<dbReference type="GO" id="GO:0008641">
    <property type="term" value="F:ubiquitin-like modifier activating enzyme activity"/>
    <property type="evidence" value="ECO:0007669"/>
    <property type="project" value="InterPro"/>
</dbReference>
<dbReference type="GO" id="GO:0003735">
    <property type="term" value="F:structural constituent of ribosome"/>
    <property type="evidence" value="ECO:0007669"/>
    <property type="project" value="InterPro"/>
</dbReference>
<protein>
    <submittedName>
        <fullName evidence="2">Thiamine biosynthesis protein ThiF</fullName>
    </submittedName>
</protein>
<dbReference type="SUPFAM" id="SSF69572">
    <property type="entry name" value="Activating enzymes of the ubiquitin-like proteins"/>
    <property type="match status" value="1"/>
</dbReference>
<dbReference type="Proteomes" id="UP000196074">
    <property type="component" value="Unassembled WGS sequence"/>
</dbReference>
<dbReference type="Gene3D" id="3.40.50.720">
    <property type="entry name" value="NAD(P)-binding Rossmann-like Domain"/>
    <property type="match status" value="1"/>
</dbReference>
<dbReference type="PANTHER" id="PTHR43267">
    <property type="entry name" value="TRNA THREONYLCARBAMOYLADENOSINE DEHYDRATASE"/>
    <property type="match status" value="1"/>
</dbReference>
<gene>
    <name evidence="2" type="ORF">B5E88_11105</name>
</gene>
<dbReference type="EMBL" id="NFLC01000031">
    <property type="protein sequence ID" value="OUQ08465.1"/>
    <property type="molecule type" value="Genomic_DNA"/>
</dbReference>